<feature type="domain" description="Endonuclease/exonuclease/phosphatase" evidence="2">
    <location>
        <begin position="36"/>
        <end position="278"/>
    </location>
</feature>
<evidence type="ECO:0000313" key="3">
    <source>
        <dbReference type="EMBL" id="SKB62824.1"/>
    </source>
</evidence>
<dbReference type="AlphaFoldDB" id="A0A1T5CTS0"/>
<dbReference type="InterPro" id="IPR036691">
    <property type="entry name" value="Endo/exonu/phosph_ase_sf"/>
</dbReference>
<keyword evidence="3" id="KW-0540">Nuclease</keyword>
<evidence type="ECO:0000313" key="4">
    <source>
        <dbReference type="Proteomes" id="UP000190852"/>
    </source>
</evidence>
<dbReference type="PANTHER" id="PTHR12121:SF36">
    <property type="entry name" value="ENDONUCLEASE_EXONUCLEASE_PHOSPHATASE DOMAIN-CONTAINING PROTEIN"/>
    <property type="match status" value="1"/>
</dbReference>
<gene>
    <name evidence="3" type="ORF">SAMN05660349_02077</name>
</gene>
<dbReference type="Gene3D" id="3.60.10.10">
    <property type="entry name" value="Endonuclease/exonuclease/phosphatase"/>
    <property type="match status" value="1"/>
</dbReference>
<dbReference type="PROSITE" id="PS51257">
    <property type="entry name" value="PROKAR_LIPOPROTEIN"/>
    <property type="match status" value="1"/>
</dbReference>
<keyword evidence="3" id="KW-0255">Endonuclease</keyword>
<accession>A0A1T5CTS0</accession>
<dbReference type="CDD" id="cd09083">
    <property type="entry name" value="EEP-1"/>
    <property type="match status" value="1"/>
</dbReference>
<keyword evidence="4" id="KW-1185">Reference proteome</keyword>
<protein>
    <submittedName>
        <fullName evidence="3">Metal-dependent hydrolase, endonuclease/exonuclease/phosphatase family</fullName>
    </submittedName>
</protein>
<organism evidence="3 4">
    <name type="scientific">Parabacteroides chartae</name>
    <dbReference type="NCBI Taxonomy" id="1037355"/>
    <lineage>
        <taxon>Bacteria</taxon>
        <taxon>Pseudomonadati</taxon>
        <taxon>Bacteroidota</taxon>
        <taxon>Bacteroidia</taxon>
        <taxon>Bacteroidales</taxon>
        <taxon>Tannerellaceae</taxon>
        <taxon>Parabacteroides</taxon>
    </lineage>
</organism>
<dbReference type="InterPro" id="IPR005135">
    <property type="entry name" value="Endo/exonuclease/phosphatase"/>
</dbReference>
<evidence type="ECO:0000259" key="2">
    <source>
        <dbReference type="Pfam" id="PF03372"/>
    </source>
</evidence>
<keyword evidence="3" id="KW-0269">Exonuclease</keyword>
<dbReference type="Pfam" id="PF03372">
    <property type="entry name" value="Exo_endo_phos"/>
    <property type="match status" value="1"/>
</dbReference>
<reference evidence="4" key="1">
    <citation type="submission" date="2017-02" db="EMBL/GenBank/DDBJ databases">
        <authorList>
            <person name="Varghese N."/>
            <person name="Submissions S."/>
        </authorList>
    </citation>
    <scope>NUCLEOTIDE SEQUENCE [LARGE SCALE GENOMIC DNA]</scope>
    <source>
        <strain evidence="4">DSM 24967</strain>
    </source>
</reference>
<dbReference type="EMBL" id="FUYQ01000014">
    <property type="protein sequence ID" value="SKB62824.1"/>
    <property type="molecule type" value="Genomic_DNA"/>
</dbReference>
<dbReference type="GO" id="GO:0000175">
    <property type="term" value="F:3'-5'-RNA exonuclease activity"/>
    <property type="evidence" value="ECO:0007669"/>
    <property type="project" value="TreeGrafter"/>
</dbReference>
<dbReference type="Proteomes" id="UP000190852">
    <property type="component" value="Unassembled WGS sequence"/>
</dbReference>
<dbReference type="RefSeq" id="WP_079683580.1">
    <property type="nucleotide sequence ID" value="NZ_FUYQ01000014.1"/>
</dbReference>
<feature type="chain" id="PRO_5010518546" evidence="1">
    <location>
        <begin position="24"/>
        <end position="287"/>
    </location>
</feature>
<dbReference type="PANTHER" id="PTHR12121">
    <property type="entry name" value="CARBON CATABOLITE REPRESSOR PROTEIN 4"/>
    <property type="match status" value="1"/>
</dbReference>
<dbReference type="SUPFAM" id="SSF56219">
    <property type="entry name" value="DNase I-like"/>
    <property type="match status" value="1"/>
</dbReference>
<sequence>MKKFLNIVLTVLLLAGCSAEESAAQSDKKNCSMKVATYNLRMDTEKDGQNAWPNRKELVKELIVKYDFDIFGTQEGFKHMLDGVSEIGSYTCFGGGREDGLDAGEHSAIFYKTARFTKLDGGNFWYSETPDQPGLGWDATCCNRICSWLKLKDNLSGKEFFFFNSHFDHQGVVARRESSHLLLKKIKEIAGSGFVLATGDFNATPESEPIKILLAGNLKDSRVLSKQEPQGSIGTTNGFKENPAMNNRIDYIFVVDPMRVNTYKVINDKPNGRYTSDHFPVMAEVEF</sequence>
<keyword evidence="1" id="KW-0732">Signal</keyword>
<feature type="signal peptide" evidence="1">
    <location>
        <begin position="1"/>
        <end position="23"/>
    </location>
</feature>
<evidence type="ECO:0000256" key="1">
    <source>
        <dbReference type="SAM" id="SignalP"/>
    </source>
</evidence>
<proteinExistence type="predicted"/>
<dbReference type="InterPro" id="IPR050410">
    <property type="entry name" value="CCR4/nocturin_mRNA_transcr"/>
</dbReference>
<dbReference type="GO" id="GO:0004519">
    <property type="term" value="F:endonuclease activity"/>
    <property type="evidence" value="ECO:0007669"/>
    <property type="project" value="UniProtKB-KW"/>
</dbReference>
<keyword evidence="3" id="KW-0378">Hydrolase</keyword>
<name>A0A1T5CTS0_9BACT</name>